<sequence>MQQAVTLTRIGRKLRELFEGRPDRGNANLRARRPRSQRA</sequence>
<accession>A0AB38ZPC7</accession>
<dbReference type="EMBL" id="OR096706">
    <property type="protein sequence ID" value="XBY87781.1"/>
    <property type="molecule type" value="Genomic_DNA"/>
</dbReference>
<protein>
    <submittedName>
        <fullName evidence="2">ORF16 protein</fullName>
    </submittedName>
</protein>
<proteinExistence type="predicted"/>
<organism evidence="2">
    <name type="scientific">Psittacine aviadenovirus B</name>
    <dbReference type="NCBI Taxonomy" id="2169709"/>
    <lineage>
        <taxon>Viruses</taxon>
        <taxon>Varidnaviria</taxon>
        <taxon>Bamfordvirae</taxon>
        <taxon>Preplasmiviricota</taxon>
        <taxon>Polisuviricotina</taxon>
        <taxon>Pharingeaviricetes</taxon>
        <taxon>Rowavirales</taxon>
        <taxon>Adenoviridae</taxon>
        <taxon>Aviadenovirus</taxon>
        <taxon>Aviadenovirus rubri</taxon>
    </lineage>
</organism>
<evidence type="ECO:0000256" key="1">
    <source>
        <dbReference type="SAM" id="MobiDB-lite"/>
    </source>
</evidence>
<name>A0AB38ZPC7_9ADEN</name>
<evidence type="ECO:0000313" key="2">
    <source>
        <dbReference type="EMBL" id="XBY87781.1"/>
    </source>
</evidence>
<feature type="compositionally biased region" description="Basic residues" evidence="1">
    <location>
        <begin position="30"/>
        <end position="39"/>
    </location>
</feature>
<reference evidence="2" key="1">
    <citation type="submission" date="2023-06" db="EMBL/GenBank/DDBJ databases">
        <title>Identification of a novel pathogenic adenovirus species in African Grey Parrot unveils distinct lineage within aviadenoviruses.</title>
        <authorList>
            <person name="Das T."/>
            <person name="Raidal S."/>
            <person name="Das S."/>
        </authorList>
    </citation>
    <scope>NUCLEOTIDE SEQUENCE</scope>
    <source>
        <strain evidence="2">CS23-0540</strain>
    </source>
</reference>
<feature type="region of interest" description="Disordered" evidence="1">
    <location>
        <begin position="18"/>
        <end position="39"/>
    </location>
</feature>